<evidence type="ECO:0000313" key="2">
    <source>
        <dbReference type="Proteomes" id="UP000277204"/>
    </source>
</evidence>
<organism evidence="1 2">
    <name type="scientific">Schistosoma margrebowiei</name>
    <dbReference type="NCBI Taxonomy" id="48269"/>
    <lineage>
        <taxon>Eukaryota</taxon>
        <taxon>Metazoa</taxon>
        <taxon>Spiralia</taxon>
        <taxon>Lophotrochozoa</taxon>
        <taxon>Platyhelminthes</taxon>
        <taxon>Trematoda</taxon>
        <taxon>Digenea</taxon>
        <taxon>Strigeidida</taxon>
        <taxon>Schistosomatoidea</taxon>
        <taxon>Schistosomatidae</taxon>
        <taxon>Schistosoma</taxon>
    </lineage>
</organism>
<dbReference type="EMBL" id="UZAI01019585">
    <property type="protein sequence ID" value="VDP46327.1"/>
    <property type="molecule type" value="Genomic_DNA"/>
</dbReference>
<name>A0A183N4J6_9TREM</name>
<dbReference type="STRING" id="48269.A0A183N4J6"/>
<keyword evidence="2" id="KW-1185">Reference proteome</keyword>
<reference evidence="1 2" key="1">
    <citation type="submission" date="2018-11" db="EMBL/GenBank/DDBJ databases">
        <authorList>
            <consortium name="Pathogen Informatics"/>
        </authorList>
    </citation>
    <scope>NUCLEOTIDE SEQUENCE [LARGE SCALE GENOMIC DNA]</scope>
    <source>
        <strain evidence="1 2">Zambia</strain>
    </source>
</reference>
<protein>
    <submittedName>
        <fullName evidence="1">Uncharacterized protein</fullName>
    </submittedName>
</protein>
<sequence>MSTEFHEHFEQNTDTALYDAKFFETACSDSSKSYFDCEREPQDRDFSFHWHQSGNSSSSFFT</sequence>
<accession>A0A183N4J6</accession>
<proteinExistence type="predicted"/>
<dbReference type="AlphaFoldDB" id="A0A183N4J6"/>
<evidence type="ECO:0000313" key="1">
    <source>
        <dbReference type="EMBL" id="VDP46327.1"/>
    </source>
</evidence>
<gene>
    <name evidence="1" type="ORF">SMRZ_LOCUS23221</name>
</gene>
<dbReference type="Proteomes" id="UP000277204">
    <property type="component" value="Unassembled WGS sequence"/>
</dbReference>